<feature type="domain" description="HTH lacI-type" evidence="4">
    <location>
        <begin position="5"/>
        <end position="58"/>
    </location>
</feature>
<dbReference type="Gene3D" id="1.10.260.40">
    <property type="entry name" value="lambda repressor-like DNA-binding domains"/>
    <property type="match status" value="1"/>
</dbReference>
<keyword evidence="3" id="KW-0804">Transcription</keyword>
<name>A0A9E2NWT4_9FUSO</name>
<reference evidence="5" key="2">
    <citation type="submission" date="2021-04" db="EMBL/GenBank/DDBJ databases">
        <authorList>
            <person name="Gilroy R."/>
        </authorList>
    </citation>
    <scope>NUCLEOTIDE SEQUENCE</scope>
    <source>
        <strain evidence="5">A6-441</strain>
    </source>
</reference>
<proteinExistence type="predicted"/>
<accession>A0A9E2NWT4</accession>
<keyword evidence="1" id="KW-0805">Transcription regulation</keyword>
<dbReference type="InterPro" id="IPR028082">
    <property type="entry name" value="Peripla_BP_I"/>
</dbReference>
<sequence length="327" mass="36527">MSKKLTILDIAELSGVGKSTVSRFFNNGYVSESSREKIQKVIEEHGYAPNLFARGIKAKNNKFIGVIVPCLDSATTSTILMKLDNKLRECGYIPLIINTNHNIDVEIANLDNLWRLNVEGIIILATQVTSEHKSFVKSGKLPVLFVGQYCSNGYSIVNDEVKAGRKMGKRVLKSHPKNILYIGVDESDTMVGKNRRDAVFKVLMEDKLINIEEIKSDFSLETTEKLLDSYLRLKKPDLIISATDNMALGAIKAIQKHGFKIPEDISISGFGGYKISDIITPRLTTVKFDNERAGELAAESIIKLINGEEVSKIQKIDFKFLDRESIK</sequence>
<dbReference type="Pfam" id="PF00356">
    <property type="entry name" value="LacI"/>
    <property type="match status" value="1"/>
</dbReference>
<dbReference type="Proteomes" id="UP000724657">
    <property type="component" value="Unassembled WGS sequence"/>
</dbReference>
<dbReference type="SUPFAM" id="SSF47413">
    <property type="entry name" value="lambda repressor-like DNA-binding domains"/>
    <property type="match status" value="1"/>
</dbReference>
<evidence type="ECO:0000256" key="3">
    <source>
        <dbReference type="ARBA" id="ARBA00023163"/>
    </source>
</evidence>
<keyword evidence="2 5" id="KW-0238">DNA-binding</keyword>
<dbReference type="CDD" id="cd01542">
    <property type="entry name" value="PBP1_TreR-like"/>
    <property type="match status" value="1"/>
</dbReference>
<evidence type="ECO:0000259" key="4">
    <source>
        <dbReference type="PROSITE" id="PS50932"/>
    </source>
</evidence>
<dbReference type="EMBL" id="JAHLFN010000023">
    <property type="protein sequence ID" value="MBU3841915.1"/>
    <property type="molecule type" value="Genomic_DNA"/>
</dbReference>
<dbReference type="InterPro" id="IPR000843">
    <property type="entry name" value="HTH_LacI"/>
</dbReference>
<reference evidence="5" key="1">
    <citation type="journal article" date="2021" name="PeerJ">
        <title>Extensive microbial diversity within the chicken gut microbiome revealed by metagenomics and culture.</title>
        <authorList>
            <person name="Gilroy R."/>
            <person name="Ravi A."/>
            <person name="Getino M."/>
            <person name="Pursley I."/>
            <person name="Horton D.L."/>
            <person name="Alikhan N.F."/>
            <person name="Baker D."/>
            <person name="Gharbi K."/>
            <person name="Hall N."/>
            <person name="Watson M."/>
            <person name="Adriaenssens E.M."/>
            <person name="Foster-Nyarko E."/>
            <person name="Jarju S."/>
            <person name="Secka A."/>
            <person name="Antonio M."/>
            <person name="Oren A."/>
            <person name="Chaudhuri R.R."/>
            <person name="La Ragione R."/>
            <person name="Hildebrand F."/>
            <person name="Pallen M.J."/>
        </authorList>
    </citation>
    <scope>NUCLEOTIDE SEQUENCE</scope>
    <source>
        <strain evidence="5">A6-441</strain>
    </source>
</reference>
<dbReference type="SUPFAM" id="SSF53822">
    <property type="entry name" value="Periplasmic binding protein-like I"/>
    <property type="match status" value="1"/>
</dbReference>
<dbReference type="InterPro" id="IPR001761">
    <property type="entry name" value="Peripla_BP/Lac1_sug-bd_dom"/>
</dbReference>
<dbReference type="PANTHER" id="PTHR30146:SF154">
    <property type="entry name" value="TRANSCRIPTION REGULATOR, MEMBER OF GALR FAMILY"/>
    <property type="match status" value="1"/>
</dbReference>
<dbReference type="GO" id="GO:0003700">
    <property type="term" value="F:DNA-binding transcription factor activity"/>
    <property type="evidence" value="ECO:0007669"/>
    <property type="project" value="TreeGrafter"/>
</dbReference>
<protein>
    <submittedName>
        <fullName evidence="5">LacI family DNA-binding transcriptional regulator</fullName>
    </submittedName>
</protein>
<comment type="caution">
    <text evidence="5">The sequence shown here is derived from an EMBL/GenBank/DDBJ whole genome shotgun (WGS) entry which is preliminary data.</text>
</comment>
<evidence type="ECO:0000256" key="2">
    <source>
        <dbReference type="ARBA" id="ARBA00023125"/>
    </source>
</evidence>
<dbReference type="CDD" id="cd01392">
    <property type="entry name" value="HTH_LacI"/>
    <property type="match status" value="1"/>
</dbReference>
<dbReference type="Gene3D" id="3.40.50.2300">
    <property type="match status" value="2"/>
</dbReference>
<dbReference type="PROSITE" id="PS50932">
    <property type="entry name" value="HTH_LACI_2"/>
    <property type="match status" value="1"/>
</dbReference>
<gene>
    <name evidence="5" type="ORF">IAA47_02860</name>
</gene>
<evidence type="ECO:0000256" key="1">
    <source>
        <dbReference type="ARBA" id="ARBA00023015"/>
    </source>
</evidence>
<dbReference type="GO" id="GO:0000976">
    <property type="term" value="F:transcription cis-regulatory region binding"/>
    <property type="evidence" value="ECO:0007669"/>
    <property type="project" value="TreeGrafter"/>
</dbReference>
<dbReference type="PANTHER" id="PTHR30146">
    <property type="entry name" value="LACI-RELATED TRANSCRIPTIONAL REPRESSOR"/>
    <property type="match status" value="1"/>
</dbReference>
<evidence type="ECO:0000313" key="5">
    <source>
        <dbReference type="EMBL" id="MBU3841915.1"/>
    </source>
</evidence>
<organism evidence="5 6">
    <name type="scientific">Candidatus Fusobacterium pullicola</name>
    <dbReference type="NCBI Taxonomy" id="2838601"/>
    <lineage>
        <taxon>Bacteria</taxon>
        <taxon>Fusobacteriati</taxon>
        <taxon>Fusobacteriota</taxon>
        <taxon>Fusobacteriia</taxon>
        <taxon>Fusobacteriales</taxon>
        <taxon>Fusobacteriaceae</taxon>
        <taxon>Fusobacterium</taxon>
    </lineage>
</organism>
<dbReference type="InterPro" id="IPR010982">
    <property type="entry name" value="Lambda_DNA-bd_dom_sf"/>
</dbReference>
<evidence type="ECO:0000313" key="6">
    <source>
        <dbReference type="Proteomes" id="UP000724657"/>
    </source>
</evidence>
<dbReference type="AlphaFoldDB" id="A0A9E2NWT4"/>
<dbReference type="SMART" id="SM00354">
    <property type="entry name" value="HTH_LACI"/>
    <property type="match status" value="1"/>
</dbReference>
<dbReference type="Pfam" id="PF00532">
    <property type="entry name" value="Peripla_BP_1"/>
    <property type="match status" value="1"/>
</dbReference>